<organism evidence="1 2">
    <name type="scientific">Candidatus Sungiibacteriota bacterium</name>
    <dbReference type="NCBI Taxonomy" id="2750080"/>
    <lineage>
        <taxon>Bacteria</taxon>
        <taxon>Candidatus Sungiibacteriota</taxon>
    </lineage>
</organism>
<evidence type="ECO:0000313" key="2">
    <source>
        <dbReference type="Proteomes" id="UP000756703"/>
    </source>
</evidence>
<dbReference type="AlphaFoldDB" id="A0A933DU40"/>
<comment type="caution">
    <text evidence="1">The sequence shown here is derived from an EMBL/GenBank/DDBJ whole genome shotgun (WGS) entry which is preliminary data.</text>
</comment>
<sequence>MTAIFLVTAIRFLVPFSILRWPFWGALASIAADAADIVLVEALGAEFGSAARYQVFDKFFDIYYLSFEAYVSLRWQDTLARRTSMVLFAWRLAGFAAFELTRIRQVIFFAPNIFENFYLLVAGARQFFPSFRLDNPKKLTAFLLVAAIPKIAQEYIMHFLEFPTWAFIKHNVLRWR</sequence>
<proteinExistence type="predicted"/>
<dbReference type="Proteomes" id="UP000756703">
    <property type="component" value="Unassembled WGS sequence"/>
</dbReference>
<accession>A0A933DU40</accession>
<reference evidence="1" key="1">
    <citation type="submission" date="2020-07" db="EMBL/GenBank/DDBJ databases">
        <title>Huge and variable diversity of episymbiotic CPR bacteria and DPANN archaea in groundwater ecosystems.</title>
        <authorList>
            <person name="He C.Y."/>
            <person name="Keren R."/>
            <person name="Whittaker M."/>
            <person name="Farag I.F."/>
            <person name="Doudna J."/>
            <person name="Cate J.H.D."/>
            <person name="Banfield J.F."/>
        </authorList>
    </citation>
    <scope>NUCLEOTIDE SEQUENCE</scope>
    <source>
        <strain evidence="1">NC_groundwater_1225_Ag_S-0.1um_56_177</strain>
    </source>
</reference>
<protein>
    <submittedName>
        <fullName evidence="1">Uncharacterized protein</fullName>
    </submittedName>
</protein>
<dbReference type="EMBL" id="JACQMI010000005">
    <property type="protein sequence ID" value="MBI4132583.1"/>
    <property type="molecule type" value="Genomic_DNA"/>
</dbReference>
<evidence type="ECO:0000313" key="1">
    <source>
        <dbReference type="EMBL" id="MBI4132583.1"/>
    </source>
</evidence>
<name>A0A933DU40_9BACT</name>
<gene>
    <name evidence="1" type="ORF">HY473_00580</name>
</gene>